<accession>M3GWA5</accession>
<gene>
    <name evidence="2" type="ORF">LEP1GSC188_3601</name>
</gene>
<evidence type="ECO:0000256" key="1">
    <source>
        <dbReference type="SAM" id="MobiDB-lite"/>
    </source>
</evidence>
<name>M3GWA5_9LEPT</name>
<sequence>MKSSIKRIKKVFSDLKFEEHVSKFNHKRGDNHEFSYNSISGSGLDLSG</sequence>
<evidence type="ECO:0000313" key="2">
    <source>
        <dbReference type="EMBL" id="EMF80805.1"/>
    </source>
</evidence>
<dbReference type="AlphaFoldDB" id="M3GWA5"/>
<organism evidence="2 3">
    <name type="scientific">Leptospira weilii serovar Topaz str. LT2116</name>
    <dbReference type="NCBI Taxonomy" id="1088540"/>
    <lineage>
        <taxon>Bacteria</taxon>
        <taxon>Pseudomonadati</taxon>
        <taxon>Spirochaetota</taxon>
        <taxon>Spirochaetia</taxon>
        <taxon>Leptospirales</taxon>
        <taxon>Leptospiraceae</taxon>
        <taxon>Leptospira</taxon>
    </lineage>
</organism>
<dbReference type="Proteomes" id="UP000011770">
    <property type="component" value="Unassembled WGS sequence"/>
</dbReference>
<comment type="caution">
    <text evidence="2">The sequence shown here is derived from an EMBL/GenBank/DDBJ whole genome shotgun (WGS) entry which is preliminary data.</text>
</comment>
<protein>
    <submittedName>
        <fullName evidence="2">Uncharacterized protein</fullName>
    </submittedName>
</protein>
<proteinExistence type="predicted"/>
<feature type="region of interest" description="Disordered" evidence="1">
    <location>
        <begin position="29"/>
        <end position="48"/>
    </location>
</feature>
<reference evidence="2 3" key="1">
    <citation type="submission" date="2013-01" db="EMBL/GenBank/DDBJ databases">
        <authorList>
            <person name="Harkins D.M."/>
            <person name="Durkin A.S."/>
            <person name="Brinkac L.M."/>
            <person name="Haft D.H."/>
            <person name="Selengut J.D."/>
            <person name="Sanka R."/>
            <person name="DePew J."/>
            <person name="Purushe J."/>
            <person name="Tulsiani S.M."/>
            <person name="Graham G.C."/>
            <person name="Burns M.-A."/>
            <person name="Dohnt M.F."/>
            <person name="Smythe L.D."/>
            <person name="McKay D.B."/>
            <person name="Craig S.B."/>
            <person name="Vinetz J.M."/>
            <person name="Sutton G.G."/>
            <person name="Nierman W.C."/>
            <person name="Fouts D.E."/>
        </authorList>
    </citation>
    <scope>NUCLEOTIDE SEQUENCE [LARGE SCALE GENOMIC DNA]</scope>
    <source>
        <strain evidence="2 3">LT2116</strain>
    </source>
</reference>
<evidence type="ECO:0000313" key="3">
    <source>
        <dbReference type="Proteomes" id="UP000011770"/>
    </source>
</evidence>
<dbReference type="EMBL" id="AHOR02000046">
    <property type="protein sequence ID" value="EMF80805.1"/>
    <property type="molecule type" value="Genomic_DNA"/>
</dbReference>